<dbReference type="EMBL" id="ML119714">
    <property type="protein sequence ID" value="RPA78228.1"/>
    <property type="molecule type" value="Genomic_DNA"/>
</dbReference>
<proteinExistence type="inferred from homology"/>
<evidence type="ECO:0000256" key="1">
    <source>
        <dbReference type="ARBA" id="ARBA00008184"/>
    </source>
</evidence>
<keyword evidence="4" id="KW-0234">DNA repair</keyword>
<keyword evidence="3" id="KW-0378">Hydrolase</keyword>
<dbReference type="NCBIfam" id="TIGR00628">
    <property type="entry name" value="ung"/>
    <property type="match status" value="1"/>
</dbReference>
<dbReference type="GO" id="GO:0005739">
    <property type="term" value="C:mitochondrion"/>
    <property type="evidence" value="ECO:0007669"/>
    <property type="project" value="TreeGrafter"/>
</dbReference>
<dbReference type="AlphaFoldDB" id="A0A3N4I0I8"/>
<dbReference type="InterPro" id="IPR005122">
    <property type="entry name" value="Uracil-DNA_glycosylase-like"/>
</dbReference>
<feature type="compositionally biased region" description="Basic residues" evidence="5">
    <location>
        <begin position="1"/>
        <end position="18"/>
    </location>
</feature>
<dbReference type="GO" id="GO:0005634">
    <property type="term" value="C:nucleus"/>
    <property type="evidence" value="ECO:0007669"/>
    <property type="project" value="TreeGrafter"/>
</dbReference>
<evidence type="ECO:0000256" key="2">
    <source>
        <dbReference type="ARBA" id="ARBA00022763"/>
    </source>
</evidence>
<feature type="compositionally biased region" description="Basic and acidic residues" evidence="5">
    <location>
        <begin position="349"/>
        <end position="379"/>
    </location>
</feature>
<gene>
    <name evidence="7" type="ORF">BJ508DRAFT_370417</name>
</gene>
<accession>A0A3N4I0I8</accession>
<dbReference type="OrthoDB" id="10031947at2759"/>
<dbReference type="Proteomes" id="UP000275078">
    <property type="component" value="Unassembled WGS sequence"/>
</dbReference>
<dbReference type="GO" id="GO:0004844">
    <property type="term" value="F:uracil DNA N-glycosylase activity"/>
    <property type="evidence" value="ECO:0007669"/>
    <property type="project" value="InterPro"/>
</dbReference>
<evidence type="ECO:0000313" key="7">
    <source>
        <dbReference type="EMBL" id="RPA78228.1"/>
    </source>
</evidence>
<dbReference type="CDD" id="cd10027">
    <property type="entry name" value="UDG-F1-like"/>
    <property type="match status" value="1"/>
</dbReference>
<feature type="domain" description="Uracil-DNA glycosylase-like" evidence="6">
    <location>
        <begin position="107"/>
        <end position="269"/>
    </location>
</feature>
<dbReference type="Pfam" id="PF03167">
    <property type="entry name" value="UDG"/>
    <property type="match status" value="1"/>
</dbReference>
<evidence type="ECO:0000313" key="8">
    <source>
        <dbReference type="Proteomes" id="UP000275078"/>
    </source>
</evidence>
<dbReference type="SMART" id="SM00987">
    <property type="entry name" value="UreE_C"/>
    <property type="match status" value="1"/>
</dbReference>
<dbReference type="NCBIfam" id="NF003592">
    <property type="entry name" value="PRK05254.1-5"/>
    <property type="match status" value="1"/>
</dbReference>
<evidence type="ECO:0000259" key="6">
    <source>
        <dbReference type="SMART" id="SM00986"/>
    </source>
</evidence>
<dbReference type="STRING" id="1160509.A0A3N4I0I8"/>
<keyword evidence="8" id="KW-1185">Reference proteome</keyword>
<feature type="region of interest" description="Disordered" evidence="5">
    <location>
        <begin position="324"/>
        <end position="379"/>
    </location>
</feature>
<dbReference type="InterPro" id="IPR036895">
    <property type="entry name" value="Uracil-DNA_glycosylase-like_sf"/>
</dbReference>
<reference evidence="7 8" key="1">
    <citation type="journal article" date="2018" name="Nat. Ecol. Evol.">
        <title>Pezizomycetes genomes reveal the molecular basis of ectomycorrhizal truffle lifestyle.</title>
        <authorList>
            <person name="Murat C."/>
            <person name="Payen T."/>
            <person name="Noel B."/>
            <person name="Kuo A."/>
            <person name="Morin E."/>
            <person name="Chen J."/>
            <person name="Kohler A."/>
            <person name="Krizsan K."/>
            <person name="Balestrini R."/>
            <person name="Da Silva C."/>
            <person name="Montanini B."/>
            <person name="Hainaut M."/>
            <person name="Levati E."/>
            <person name="Barry K.W."/>
            <person name="Belfiori B."/>
            <person name="Cichocki N."/>
            <person name="Clum A."/>
            <person name="Dockter R.B."/>
            <person name="Fauchery L."/>
            <person name="Guy J."/>
            <person name="Iotti M."/>
            <person name="Le Tacon F."/>
            <person name="Lindquist E.A."/>
            <person name="Lipzen A."/>
            <person name="Malagnac F."/>
            <person name="Mello A."/>
            <person name="Molinier V."/>
            <person name="Miyauchi S."/>
            <person name="Poulain J."/>
            <person name="Riccioni C."/>
            <person name="Rubini A."/>
            <person name="Sitrit Y."/>
            <person name="Splivallo R."/>
            <person name="Traeger S."/>
            <person name="Wang M."/>
            <person name="Zifcakova L."/>
            <person name="Wipf D."/>
            <person name="Zambonelli A."/>
            <person name="Paolocci F."/>
            <person name="Nowrousian M."/>
            <person name="Ottonello S."/>
            <person name="Baldrian P."/>
            <person name="Spatafora J.W."/>
            <person name="Henrissat B."/>
            <person name="Nagy L.G."/>
            <person name="Aury J.M."/>
            <person name="Wincker P."/>
            <person name="Grigoriev I.V."/>
            <person name="Bonfante P."/>
            <person name="Martin F.M."/>
        </authorList>
    </citation>
    <scope>NUCLEOTIDE SEQUENCE [LARGE SCALE GENOMIC DNA]</scope>
    <source>
        <strain evidence="7 8">RN42</strain>
    </source>
</reference>
<evidence type="ECO:0000256" key="5">
    <source>
        <dbReference type="SAM" id="MobiDB-lite"/>
    </source>
</evidence>
<dbReference type="SUPFAM" id="SSF52141">
    <property type="entry name" value="Uracil-DNA glycosylase-like"/>
    <property type="match status" value="1"/>
</dbReference>
<dbReference type="SMART" id="SM00986">
    <property type="entry name" value="UDG"/>
    <property type="match status" value="1"/>
</dbReference>
<organism evidence="7 8">
    <name type="scientific">Ascobolus immersus RN42</name>
    <dbReference type="NCBI Taxonomy" id="1160509"/>
    <lineage>
        <taxon>Eukaryota</taxon>
        <taxon>Fungi</taxon>
        <taxon>Dikarya</taxon>
        <taxon>Ascomycota</taxon>
        <taxon>Pezizomycotina</taxon>
        <taxon>Pezizomycetes</taxon>
        <taxon>Pezizales</taxon>
        <taxon>Ascobolaceae</taxon>
        <taxon>Ascobolus</taxon>
    </lineage>
</organism>
<dbReference type="GO" id="GO:0097510">
    <property type="term" value="P:base-excision repair, AP site formation via deaminated base removal"/>
    <property type="evidence" value="ECO:0007669"/>
    <property type="project" value="TreeGrafter"/>
</dbReference>
<protein>
    <submittedName>
        <fullName evidence="7">DNA glycosylase</fullName>
    </submittedName>
</protein>
<name>A0A3N4I0I8_ASCIM</name>
<feature type="region of interest" description="Disordered" evidence="5">
    <location>
        <begin position="1"/>
        <end position="33"/>
    </location>
</feature>
<dbReference type="InterPro" id="IPR002043">
    <property type="entry name" value="UDG_fam1"/>
</dbReference>
<dbReference type="PANTHER" id="PTHR11264">
    <property type="entry name" value="URACIL-DNA GLYCOSYLASE"/>
    <property type="match status" value="1"/>
</dbReference>
<dbReference type="Gene3D" id="3.40.470.10">
    <property type="entry name" value="Uracil-DNA glycosylase-like domain"/>
    <property type="match status" value="1"/>
</dbReference>
<keyword evidence="2" id="KW-0227">DNA damage</keyword>
<sequence>MSSKRKAAPPSTRSKRQRSTPPPSRSPSAPTFSPSTFDKEIWISTLTNEQRTLLDLEIRTLHPSWLPFVHDALTTSAFLDLKRFLAAELEAGKTVYPPENDIYAWSRMTPPDKVRVVVVGGEAYHEEGQADGLAFSVRPGTSALPAVRNILACLQNDYSEASVPQDGSGSLAQWAEKGVLLLNYVLTVRQGEAGSHARKGWEVLTKRVLEVVTSSENGGNGVVVMAWGVETQRRCAGIDSTRNIVLTSSHPSHRAFLTCNHFKQANDWLQSTYGETIDWSLQPPSTMDIDNDGDDTFITATEEPTQAMKFEESHDFSFNITTATGDSTLGAPAGESTGIEDSVMEGVEEEVKVDKGKGKETQEDKEEAESAKLREERRKADKDMLYRKQLNKEFEGLKGLKWVGRGA</sequence>
<dbReference type="PANTHER" id="PTHR11264:SF0">
    <property type="entry name" value="URACIL-DNA GLYCOSYLASE"/>
    <property type="match status" value="1"/>
</dbReference>
<comment type="similarity">
    <text evidence="1">Belongs to the uracil-DNA glycosylase (UDG) superfamily. UNG family.</text>
</comment>
<evidence type="ECO:0000256" key="4">
    <source>
        <dbReference type="ARBA" id="ARBA00023204"/>
    </source>
</evidence>
<evidence type="ECO:0000256" key="3">
    <source>
        <dbReference type="ARBA" id="ARBA00022801"/>
    </source>
</evidence>